<organism evidence="1">
    <name type="scientific">freshwater metagenome</name>
    <dbReference type="NCBI Taxonomy" id="449393"/>
    <lineage>
        <taxon>unclassified sequences</taxon>
        <taxon>metagenomes</taxon>
        <taxon>ecological metagenomes</taxon>
    </lineage>
</organism>
<dbReference type="Pfam" id="PF10604">
    <property type="entry name" value="Polyketide_cyc2"/>
    <property type="match status" value="1"/>
</dbReference>
<sequence>MWTLPIGYGEYMATAHGTVDSPLAAEEVFRRVSDFSTTEQWDPGVVEADRLSADHEAIELGAKFRVVAAFMKTKSELIYEITEFTPGKRVVLRGENATVVSVDEITVEPHGDGSRLNYHADLTLKGPLRLMDPLLGVAFDGIAKKALAGLTTYLSA</sequence>
<proteinExistence type="predicted"/>
<dbReference type="Gene3D" id="3.30.530.20">
    <property type="match status" value="1"/>
</dbReference>
<gene>
    <name evidence="1" type="ORF">UFOPK3444_01628</name>
</gene>
<evidence type="ECO:0000313" key="1">
    <source>
        <dbReference type="EMBL" id="CAB4883052.1"/>
    </source>
</evidence>
<dbReference type="InterPro" id="IPR019587">
    <property type="entry name" value="Polyketide_cyclase/dehydratase"/>
</dbReference>
<dbReference type="AlphaFoldDB" id="A0A6J7EHY8"/>
<accession>A0A6J7EHY8</accession>
<name>A0A6J7EHY8_9ZZZZ</name>
<protein>
    <submittedName>
        <fullName evidence="1">Unannotated protein</fullName>
    </submittedName>
</protein>
<dbReference type="EMBL" id="CAFBLU010000056">
    <property type="protein sequence ID" value="CAB4883052.1"/>
    <property type="molecule type" value="Genomic_DNA"/>
</dbReference>
<reference evidence="1" key="1">
    <citation type="submission" date="2020-05" db="EMBL/GenBank/DDBJ databases">
        <authorList>
            <person name="Chiriac C."/>
            <person name="Salcher M."/>
            <person name="Ghai R."/>
            <person name="Kavagutti S V."/>
        </authorList>
    </citation>
    <scope>NUCLEOTIDE SEQUENCE</scope>
</reference>
<dbReference type="SUPFAM" id="SSF55961">
    <property type="entry name" value="Bet v1-like"/>
    <property type="match status" value="1"/>
</dbReference>
<dbReference type="InterPro" id="IPR023393">
    <property type="entry name" value="START-like_dom_sf"/>
</dbReference>